<organism evidence="1 2">
    <name type="scientific">Clostridium subterminale</name>
    <dbReference type="NCBI Taxonomy" id="1550"/>
    <lineage>
        <taxon>Bacteria</taxon>
        <taxon>Bacillati</taxon>
        <taxon>Bacillota</taxon>
        <taxon>Clostridia</taxon>
        <taxon>Eubacteriales</taxon>
        <taxon>Clostridiaceae</taxon>
        <taxon>Clostridium</taxon>
    </lineage>
</organism>
<sequence length="236" mass="27692">MISERIYMNNVKAILFDSGRTLNVPRTGHWFITPNFMKIIDSEDFTFTEENMDNAMRKACEHINKILLVKTEEEEYSMFKEFYEIVLKEINYPNINNEIIELLAKDNVYNDDKFLFFDDINDSLNVLKDKYLLGVVSDTWPSLERVFINNDLRKHFSTFVMSSVYGSYKSEKILFKIAIEELGIKPEEAMFIDDSESNLKAAEEFGMIPILIDVYNSQELISKYPIIHSINELIEK</sequence>
<dbReference type="Proteomes" id="UP001501047">
    <property type="component" value="Unassembled WGS sequence"/>
</dbReference>
<proteinExistence type="predicted"/>
<dbReference type="Pfam" id="PF00702">
    <property type="entry name" value="Hydrolase"/>
    <property type="match status" value="1"/>
</dbReference>
<dbReference type="Gene3D" id="1.10.150.240">
    <property type="entry name" value="Putative phosphatase, domain 2"/>
    <property type="match status" value="1"/>
</dbReference>
<dbReference type="InterPro" id="IPR006439">
    <property type="entry name" value="HAD-SF_hydro_IA"/>
</dbReference>
<dbReference type="SFLD" id="SFLDG01129">
    <property type="entry name" value="C1.5:_HAD__Beta-PGM__Phosphata"/>
    <property type="match status" value="1"/>
</dbReference>
<dbReference type="SFLD" id="SFLDS00003">
    <property type="entry name" value="Haloacid_Dehalogenase"/>
    <property type="match status" value="1"/>
</dbReference>
<reference evidence="2" key="1">
    <citation type="journal article" date="2019" name="Int. J. Syst. Evol. Microbiol.">
        <title>The Global Catalogue of Microorganisms (GCM) 10K type strain sequencing project: providing services to taxonomists for standard genome sequencing and annotation.</title>
        <authorList>
            <consortium name="The Broad Institute Genomics Platform"/>
            <consortium name="The Broad Institute Genome Sequencing Center for Infectious Disease"/>
            <person name="Wu L."/>
            <person name="Ma J."/>
        </authorList>
    </citation>
    <scope>NUCLEOTIDE SEQUENCE [LARGE SCALE GENOMIC DNA]</scope>
    <source>
        <strain evidence="2">JCM 1417</strain>
    </source>
</reference>
<dbReference type="NCBIfam" id="TIGR01549">
    <property type="entry name" value="HAD-SF-IA-v1"/>
    <property type="match status" value="1"/>
</dbReference>
<dbReference type="InterPro" id="IPR023214">
    <property type="entry name" value="HAD_sf"/>
</dbReference>
<dbReference type="InterPro" id="IPR052898">
    <property type="entry name" value="ACAD10-like"/>
</dbReference>
<comment type="caution">
    <text evidence="1">The sequence shown here is derived from an EMBL/GenBank/DDBJ whole genome shotgun (WGS) entry which is preliminary data.</text>
</comment>
<dbReference type="PANTHER" id="PTHR47829">
    <property type="entry name" value="HYDROLASE, PUTATIVE (AFU_ORTHOLOGUE AFUA_1G12880)-RELATED"/>
    <property type="match status" value="1"/>
</dbReference>
<dbReference type="InterPro" id="IPR023198">
    <property type="entry name" value="PGP-like_dom2"/>
</dbReference>
<evidence type="ECO:0000313" key="2">
    <source>
        <dbReference type="Proteomes" id="UP001501047"/>
    </source>
</evidence>
<dbReference type="PANTHER" id="PTHR47829:SF1">
    <property type="entry name" value="HAD FAMILY PHOSPHATASE"/>
    <property type="match status" value="1"/>
</dbReference>
<keyword evidence="2" id="KW-1185">Reference proteome</keyword>
<protein>
    <submittedName>
        <fullName evidence="1">HAD family phosphatase</fullName>
    </submittedName>
</protein>
<dbReference type="EMBL" id="BAAACI010000001">
    <property type="protein sequence ID" value="GAA0764708.1"/>
    <property type="molecule type" value="Genomic_DNA"/>
</dbReference>
<gene>
    <name evidence="1" type="ORF">GCM10008908_00220</name>
</gene>
<name>A0ABP3VN68_CLOSU</name>
<dbReference type="Gene3D" id="3.40.50.1000">
    <property type="entry name" value="HAD superfamily/HAD-like"/>
    <property type="match status" value="1"/>
</dbReference>
<accession>A0ABP3VN68</accession>
<dbReference type="InterPro" id="IPR036412">
    <property type="entry name" value="HAD-like_sf"/>
</dbReference>
<dbReference type="SUPFAM" id="SSF56784">
    <property type="entry name" value="HAD-like"/>
    <property type="match status" value="1"/>
</dbReference>
<evidence type="ECO:0000313" key="1">
    <source>
        <dbReference type="EMBL" id="GAA0764708.1"/>
    </source>
</evidence>
<dbReference type="NCBIfam" id="TIGR01509">
    <property type="entry name" value="HAD-SF-IA-v3"/>
    <property type="match status" value="1"/>
</dbReference>